<dbReference type="PANTHER" id="PTHR43156">
    <property type="entry name" value="STAGE II SPORULATION PROTEIN E-RELATED"/>
    <property type="match status" value="1"/>
</dbReference>
<dbReference type="EMBL" id="FNIR01000002">
    <property type="protein sequence ID" value="SDN76779.1"/>
    <property type="molecule type" value="Genomic_DNA"/>
</dbReference>
<dbReference type="InterPro" id="IPR001932">
    <property type="entry name" value="PPM-type_phosphatase-like_dom"/>
</dbReference>
<dbReference type="CDD" id="cd00130">
    <property type="entry name" value="PAS"/>
    <property type="match status" value="1"/>
</dbReference>
<dbReference type="Pfam" id="PF01590">
    <property type="entry name" value="GAF"/>
    <property type="match status" value="1"/>
</dbReference>
<dbReference type="Pfam" id="PF13426">
    <property type="entry name" value="PAS_9"/>
    <property type="match status" value="1"/>
</dbReference>
<dbReference type="InterPro" id="IPR001610">
    <property type="entry name" value="PAC"/>
</dbReference>
<dbReference type="InterPro" id="IPR052016">
    <property type="entry name" value="Bact_Sigma-Reg"/>
</dbReference>
<dbReference type="Gene3D" id="3.30.450.40">
    <property type="match status" value="1"/>
</dbReference>
<evidence type="ECO:0000256" key="1">
    <source>
        <dbReference type="ARBA" id="ARBA00022801"/>
    </source>
</evidence>
<evidence type="ECO:0000259" key="3">
    <source>
        <dbReference type="PROSITE" id="PS50113"/>
    </source>
</evidence>
<dbReference type="SUPFAM" id="SSF81606">
    <property type="entry name" value="PP2C-like"/>
    <property type="match status" value="1"/>
</dbReference>
<sequence length="757" mass="78500">MHTSAGGSGDTSPSSSTDQLQTSVVGPANDALTGASHAAGPLLLSRVLGDSPVAVLLVDRSSGQVTYANTAALALAGDVRLPVATDRWAAAAGVTDIDGTPLAATSEPLSRIAAGDPLAGEPVRVRGTDEDGEPGPVVWATGFPLDTDGDQLSLLVFLPVEQPRGAADPDQVMQALRERAVLATDICFTISDPRQPGNPLVWVNPAFTRVTGYTVEQSVGRNCKFLQGPATDPAAVAQMVADLDAGRSTAVTLLNHRPDGTAFWNHVAISPVRDGAGELVSFVGVQTDVTARVVADAERDAALAAEQSARRAAERDRAVAEAARARLALMAEATTQLGASLDMAELQQRTARLCVPLLADWVAISEVDDEGVVTSVVAEHRAGEAAREALDTMSAQYLGRRFPDTSPNAVAMATGQPVVLAGLTDEGMRPWSRRLHGTDTLATLGTGSVVAIPLTSRSRTWGVFVLVREDPAGFHQDDVEVARDLGRRAGQALDNARRFSQEASVAETLQHALLPELPAIPGLAAAAHYTAASTAAAVGGDFYDLLPLPGGAVGVVIGDVAGHDITAAAAMGQLRGLIRSEAWATDAPDPAAVLARVDRLLGVLGLPVVATAALMRATPSGDPQGGGSWVVECANAGHPPVLVRTPEGAVEVFCDEHGLLLGTGLSHERPPRACTTRELPAGSQLLLYTDGLIEQPSLAGGRVRDIDEGIARLHERWAAMPAAATPDDACRGVDDLVVDRSDDVAVLVVRLGVPRPG</sequence>
<dbReference type="InterPro" id="IPR000014">
    <property type="entry name" value="PAS"/>
</dbReference>
<evidence type="ECO:0000313" key="4">
    <source>
        <dbReference type="EMBL" id="SDN76779.1"/>
    </source>
</evidence>
<dbReference type="InterPro" id="IPR036457">
    <property type="entry name" value="PPM-type-like_dom_sf"/>
</dbReference>
<gene>
    <name evidence="4" type="ORF">SAMN05660199_00634</name>
</gene>
<dbReference type="Proteomes" id="UP000199088">
    <property type="component" value="Unassembled WGS sequence"/>
</dbReference>
<dbReference type="SMART" id="SM00331">
    <property type="entry name" value="PP2C_SIG"/>
    <property type="match status" value="1"/>
</dbReference>
<dbReference type="GO" id="GO:0016791">
    <property type="term" value="F:phosphatase activity"/>
    <property type="evidence" value="ECO:0007669"/>
    <property type="project" value="TreeGrafter"/>
</dbReference>
<dbReference type="InterPro" id="IPR000700">
    <property type="entry name" value="PAS-assoc_C"/>
</dbReference>
<dbReference type="PROSITE" id="PS50113">
    <property type="entry name" value="PAC"/>
    <property type="match status" value="1"/>
</dbReference>
<feature type="region of interest" description="Disordered" evidence="2">
    <location>
        <begin position="1"/>
        <end position="22"/>
    </location>
</feature>
<protein>
    <submittedName>
        <fullName evidence="4">PAS domain S-box-containing protein</fullName>
    </submittedName>
</protein>
<feature type="compositionally biased region" description="Low complexity" evidence="2">
    <location>
        <begin position="1"/>
        <end position="17"/>
    </location>
</feature>
<evidence type="ECO:0000313" key="5">
    <source>
        <dbReference type="Proteomes" id="UP000199088"/>
    </source>
</evidence>
<dbReference type="InterPro" id="IPR029016">
    <property type="entry name" value="GAF-like_dom_sf"/>
</dbReference>
<dbReference type="NCBIfam" id="TIGR00229">
    <property type="entry name" value="sensory_box"/>
    <property type="match status" value="1"/>
</dbReference>
<organism evidence="4 5">
    <name type="scientific">Klenkia soli</name>
    <dbReference type="NCBI Taxonomy" id="1052260"/>
    <lineage>
        <taxon>Bacteria</taxon>
        <taxon>Bacillati</taxon>
        <taxon>Actinomycetota</taxon>
        <taxon>Actinomycetes</taxon>
        <taxon>Geodermatophilales</taxon>
        <taxon>Geodermatophilaceae</taxon>
        <taxon>Klenkia</taxon>
    </lineage>
</organism>
<dbReference type="OrthoDB" id="118142at2"/>
<feature type="domain" description="PAC" evidence="3">
    <location>
        <begin position="247"/>
        <end position="301"/>
    </location>
</feature>
<dbReference type="RefSeq" id="WP_091239626.1">
    <property type="nucleotide sequence ID" value="NZ_FNIR01000002.1"/>
</dbReference>
<evidence type="ECO:0000256" key="2">
    <source>
        <dbReference type="SAM" id="MobiDB-lite"/>
    </source>
</evidence>
<dbReference type="SMART" id="SM00086">
    <property type="entry name" value="PAC"/>
    <property type="match status" value="1"/>
</dbReference>
<dbReference type="Gene3D" id="3.30.450.20">
    <property type="entry name" value="PAS domain"/>
    <property type="match status" value="1"/>
</dbReference>
<dbReference type="Pfam" id="PF13188">
    <property type="entry name" value="PAS_8"/>
    <property type="match status" value="1"/>
</dbReference>
<dbReference type="SUPFAM" id="SSF55785">
    <property type="entry name" value="PYP-like sensor domain (PAS domain)"/>
    <property type="match status" value="1"/>
</dbReference>
<dbReference type="InterPro" id="IPR035965">
    <property type="entry name" value="PAS-like_dom_sf"/>
</dbReference>
<dbReference type="SMART" id="SM00065">
    <property type="entry name" value="GAF"/>
    <property type="match status" value="1"/>
</dbReference>
<reference evidence="5" key="1">
    <citation type="submission" date="2016-10" db="EMBL/GenBank/DDBJ databases">
        <authorList>
            <person name="Varghese N."/>
            <person name="Submissions S."/>
        </authorList>
    </citation>
    <scope>NUCLEOTIDE SEQUENCE [LARGE SCALE GENOMIC DNA]</scope>
    <source>
        <strain evidence="5">DSM 45843</strain>
    </source>
</reference>
<accession>A0A1H0E355</accession>
<name>A0A1H0E355_9ACTN</name>
<keyword evidence="5" id="KW-1185">Reference proteome</keyword>
<dbReference type="STRING" id="1052260.SAMN05660199_00634"/>
<dbReference type="InterPro" id="IPR003018">
    <property type="entry name" value="GAF"/>
</dbReference>
<keyword evidence="1" id="KW-0378">Hydrolase</keyword>
<dbReference type="SUPFAM" id="SSF55781">
    <property type="entry name" value="GAF domain-like"/>
    <property type="match status" value="1"/>
</dbReference>
<dbReference type="AlphaFoldDB" id="A0A1H0E355"/>
<dbReference type="PANTHER" id="PTHR43156:SF2">
    <property type="entry name" value="STAGE II SPORULATION PROTEIN E"/>
    <property type="match status" value="1"/>
</dbReference>
<dbReference type="Gene3D" id="3.60.40.10">
    <property type="entry name" value="PPM-type phosphatase domain"/>
    <property type="match status" value="1"/>
</dbReference>
<proteinExistence type="predicted"/>
<dbReference type="Pfam" id="PF07228">
    <property type="entry name" value="SpoIIE"/>
    <property type="match status" value="1"/>
</dbReference>